<organism evidence="2 3">
    <name type="scientific">Lentihominibacter hominis</name>
    <dbReference type="NCBI Taxonomy" id="2763645"/>
    <lineage>
        <taxon>Bacteria</taxon>
        <taxon>Bacillati</taxon>
        <taxon>Bacillota</taxon>
        <taxon>Clostridia</taxon>
        <taxon>Peptostreptococcales</taxon>
        <taxon>Anaerovoracaceae</taxon>
        <taxon>Lentihominibacter</taxon>
    </lineage>
</organism>
<dbReference type="GO" id="GO:0022857">
    <property type="term" value="F:transmembrane transporter activity"/>
    <property type="evidence" value="ECO:0007669"/>
    <property type="project" value="InterPro"/>
</dbReference>
<sequence>MKKRTVVLIVGILLVIVGFTGCSSKTGVINMATKPMTEQYILGSMIKILIEQDTDLTVNITEGVGGGTSNIQPAMERGEFDFYPEYTGSGWNAVLKEESIYDESMFSELQKGYDKLGMTWCGMTGFNNTYGIAVTKEVVEKYNIKTYSDLAAISGDLIFGAEYDFFEREDGYRALYETYGMKFADTMDLDIGLKYDALRQKKIDVMNIFTTDGQLSAADAVVLEDDRGLYPSYVCGFVVRNDLIREYPELQSVFDKMDNLITDDEMAGLNYKVEIDGQSPEDVAKDFLQEKGLLK</sequence>
<protein>
    <recommendedName>
        <fullName evidence="1">ABC-type glycine betaine transport system substrate-binding domain-containing protein</fullName>
    </recommendedName>
</protein>
<dbReference type="SUPFAM" id="SSF53850">
    <property type="entry name" value="Periplasmic binding protein-like II"/>
    <property type="match status" value="1"/>
</dbReference>
<proteinExistence type="predicted"/>
<dbReference type="Gene3D" id="3.40.190.120">
    <property type="entry name" value="Osmoprotection protein (prox), domain 2"/>
    <property type="match status" value="1"/>
</dbReference>
<dbReference type="AlphaFoldDB" id="A0A926E729"/>
<name>A0A926E729_9FIRM</name>
<gene>
    <name evidence="2" type="ORF">H8692_07270</name>
</gene>
<evidence type="ECO:0000313" key="3">
    <source>
        <dbReference type="Proteomes" id="UP000610862"/>
    </source>
</evidence>
<dbReference type="CDD" id="cd13612">
    <property type="entry name" value="PBP2_ProWX"/>
    <property type="match status" value="1"/>
</dbReference>
<dbReference type="EMBL" id="JACRTA010000002">
    <property type="protein sequence ID" value="MBC8568552.1"/>
    <property type="molecule type" value="Genomic_DNA"/>
</dbReference>
<dbReference type="PROSITE" id="PS51257">
    <property type="entry name" value="PROKAR_LIPOPROTEIN"/>
    <property type="match status" value="1"/>
</dbReference>
<comment type="caution">
    <text evidence="2">The sequence shown here is derived from an EMBL/GenBank/DDBJ whole genome shotgun (WGS) entry which is preliminary data.</text>
</comment>
<dbReference type="RefSeq" id="WP_177268857.1">
    <property type="nucleotide sequence ID" value="NZ_JACRTA010000002.1"/>
</dbReference>
<evidence type="ECO:0000313" key="2">
    <source>
        <dbReference type="EMBL" id="MBC8568552.1"/>
    </source>
</evidence>
<dbReference type="Proteomes" id="UP000610862">
    <property type="component" value="Unassembled WGS sequence"/>
</dbReference>
<dbReference type="Pfam" id="PF04069">
    <property type="entry name" value="OpuAC"/>
    <property type="match status" value="1"/>
</dbReference>
<evidence type="ECO:0000259" key="1">
    <source>
        <dbReference type="Pfam" id="PF04069"/>
    </source>
</evidence>
<accession>A0A926E729</accession>
<dbReference type="Gene3D" id="3.40.190.10">
    <property type="entry name" value="Periplasmic binding protein-like II"/>
    <property type="match status" value="1"/>
</dbReference>
<keyword evidence="3" id="KW-1185">Reference proteome</keyword>
<feature type="domain" description="ABC-type glycine betaine transport system substrate-binding" evidence="1">
    <location>
        <begin position="29"/>
        <end position="290"/>
    </location>
</feature>
<dbReference type="GO" id="GO:0043190">
    <property type="term" value="C:ATP-binding cassette (ABC) transporter complex"/>
    <property type="evidence" value="ECO:0007669"/>
    <property type="project" value="InterPro"/>
</dbReference>
<dbReference type="InterPro" id="IPR007210">
    <property type="entry name" value="ABC_Gly_betaine_transp_sub-bd"/>
</dbReference>
<reference evidence="2" key="1">
    <citation type="submission" date="2020-08" db="EMBL/GenBank/DDBJ databases">
        <title>Genome public.</title>
        <authorList>
            <person name="Liu C."/>
            <person name="Sun Q."/>
        </authorList>
    </citation>
    <scope>NUCLEOTIDE SEQUENCE</scope>
    <source>
        <strain evidence="2">NSJ-24</strain>
    </source>
</reference>